<feature type="transmembrane region" description="Helical" evidence="1">
    <location>
        <begin position="130"/>
        <end position="151"/>
    </location>
</feature>
<organism evidence="2">
    <name type="scientific">freshwater metagenome</name>
    <dbReference type="NCBI Taxonomy" id="449393"/>
    <lineage>
        <taxon>unclassified sequences</taxon>
        <taxon>metagenomes</taxon>
        <taxon>ecological metagenomes</taxon>
    </lineage>
</organism>
<feature type="transmembrane region" description="Helical" evidence="1">
    <location>
        <begin position="61"/>
        <end position="81"/>
    </location>
</feature>
<feature type="transmembrane region" description="Helical" evidence="1">
    <location>
        <begin position="90"/>
        <end position="110"/>
    </location>
</feature>
<accession>A0A6J6X3U9</accession>
<keyword evidence="1" id="KW-1133">Transmembrane helix</keyword>
<evidence type="ECO:0000256" key="1">
    <source>
        <dbReference type="SAM" id="Phobius"/>
    </source>
</evidence>
<gene>
    <name evidence="2" type="ORF">UFOPK2992_00515</name>
</gene>
<sequence>MIPFATVYLPVLRASGGRTYSDAMLYAARPADVVNLSGTNYLWGPTMRALLSAARLANTEVSLAVTPVLAVAALAFGALSIRGRSAKRRFAADVSIAAAVTLVALILLPVKFGWGSLWRIPWTLVPGAVGIRAIDRVAMLGGLFAVVAVAAGFQSRGAATSSSSRTPRMRRIGVASLLCLFLFEQVNVGENSFVDRSDEINMLTVSAEPPPACGSFYIIDSAPDQVPFYQSSIDAMLISQHFRLPTVNGYSGQFPLGYSLIDPGSPGYVEQVHLWADTHDLRSGLCSYDRATRAWVGPGA</sequence>
<proteinExistence type="predicted"/>
<keyword evidence="1" id="KW-0472">Membrane</keyword>
<keyword evidence="1" id="KW-0812">Transmembrane</keyword>
<reference evidence="2" key="1">
    <citation type="submission" date="2020-05" db="EMBL/GenBank/DDBJ databases">
        <authorList>
            <person name="Chiriac C."/>
            <person name="Salcher M."/>
            <person name="Ghai R."/>
            <person name="Kavagutti S V."/>
        </authorList>
    </citation>
    <scope>NUCLEOTIDE SEQUENCE</scope>
</reference>
<dbReference type="AlphaFoldDB" id="A0A6J6X3U9"/>
<name>A0A6J6X3U9_9ZZZZ</name>
<protein>
    <submittedName>
        <fullName evidence="2">Unannotated protein</fullName>
    </submittedName>
</protein>
<dbReference type="EMBL" id="CAFAAI010000066">
    <property type="protein sequence ID" value="CAB4792061.1"/>
    <property type="molecule type" value="Genomic_DNA"/>
</dbReference>
<evidence type="ECO:0000313" key="2">
    <source>
        <dbReference type="EMBL" id="CAB4792061.1"/>
    </source>
</evidence>